<proteinExistence type="predicted"/>
<accession>A0ACB8AGN6</accession>
<dbReference type="EMBL" id="MU267654">
    <property type="protein sequence ID" value="KAH7912342.1"/>
    <property type="molecule type" value="Genomic_DNA"/>
</dbReference>
<keyword evidence="2" id="KW-1185">Reference proteome</keyword>
<reference evidence="1" key="1">
    <citation type="journal article" date="2021" name="New Phytol.">
        <title>Evolutionary innovations through gain and loss of genes in the ectomycorrhizal Boletales.</title>
        <authorList>
            <person name="Wu G."/>
            <person name="Miyauchi S."/>
            <person name="Morin E."/>
            <person name="Kuo A."/>
            <person name="Drula E."/>
            <person name="Varga T."/>
            <person name="Kohler A."/>
            <person name="Feng B."/>
            <person name="Cao Y."/>
            <person name="Lipzen A."/>
            <person name="Daum C."/>
            <person name="Hundley H."/>
            <person name="Pangilinan J."/>
            <person name="Johnson J."/>
            <person name="Barry K."/>
            <person name="LaButti K."/>
            <person name="Ng V."/>
            <person name="Ahrendt S."/>
            <person name="Min B."/>
            <person name="Choi I.G."/>
            <person name="Park H."/>
            <person name="Plett J.M."/>
            <person name="Magnuson J."/>
            <person name="Spatafora J.W."/>
            <person name="Nagy L.G."/>
            <person name="Henrissat B."/>
            <person name="Grigoriev I.V."/>
            <person name="Yang Z.L."/>
            <person name="Xu J."/>
            <person name="Martin F.M."/>
        </authorList>
    </citation>
    <scope>NUCLEOTIDE SEQUENCE</scope>
    <source>
        <strain evidence="1">ATCC 28755</strain>
    </source>
</reference>
<dbReference type="Proteomes" id="UP000790377">
    <property type="component" value="Unassembled WGS sequence"/>
</dbReference>
<evidence type="ECO:0000313" key="1">
    <source>
        <dbReference type="EMBL" id="KAH7912342.1"/>
    </source>
</evidence>
<organism evidence="1 2">
    <name type="scientific">Hygrophoropsis aurantiaca</name>
    <dbReference type="NCBI Taxonomy" id="72124"/>
    <lineage>
        <taxon>Eukaryota</taxon>
        <taxon>Fungi</taxon>
        <taxon>Dikarya</taxon>
        <taxon>Basidiomycota</taxon>
        <taxon>Agaricomycotina</taxon>
        <taxon>Agaricomycetes</taxon>
        <taxon>Agaricomycetidae</taxon>
        <taxon>Boletales</taxon>
        <taxon>Coniophorineae</taxon>
        <taxon>Hygrophoropsidaceae</taxon>
        <taxon>Hygrophoropsis</taxon>
    </lineage>
</organism>
<name>A0ACB8AGN6_9AGAM</name>
<evidence type="ECO:0000313" key="2">
    <source>
        <dbReference type="Proteomes" id="UP000790377"/>
    </source>
</evidence>
<sequence length="495" mass="55791">MSHPDASPAEIDASESPSFFARKFGITSIKEDRIRWNKDWETCLKSLKNSGVVFEEMQFVLRKCYEEYPGFLPDIQKDVIRKQNALQTLLASMFSQGNFATVWLLLDEPNRQKHLMHGLVQASERALFHEDARASCPEITMTGLLKGSGNALLKFLELFQEMKSSVSEDAPCLMPCEWWDHVVDDVPKPLSDEDQFVHAMLAMVRNDFIAEFIIGVAESFSRAVVNKDKDIKSILNVMEQDLSIADGFAHALKTKRDKPIIRCENCEKSASELGSDARFMVCSTCKAKLKFSLHYCSQKCQTEDWKRHKVNCGKKAISKRLPGTAGDSTWAYPAVPDMYREMLNNGNGRTMNLRDIGAGTPQFVRSSALQLQVSMIEADKDADYFLFTASQEPIRFVVHEFFMKMVFRLLRTNAMSSKERTGTCALAQYLLKEMASTPGLSKESILRQLSSEYGIDMEVALKEFTERGGPSNETFLEKMGKGVRAMGPKLMSMGG</sequence>
<comment type="caution">
    <text evidence="1">The sequence shown here is derived from an EMBL/GenBank/DDBJ whole genome shotgun (WGS) entry which is preliminary data.</text>
</comment>
<protein>
    <submittedName>
        <fullName evidence="1">Uncharacterized protein</fullName>
    </submittedName>
</protein>
<gene>
    <name evidence="1" type="ORF">BJ138DRAFT_1083873</name>
</gene>